<dbReference type="EMBL" id="QURN01000003">
    <property type="protein sequence ID" value="RFC68792.1"/>
    <property type="molecule type" value="Genomic_DNA"/>
</dbReference>
<accession>A0A371XHU7</accession>
<name>A0A371XHU7_9HYPH</name>
<dbReference type="AlphaFoldDB" id="A0A371XHU7"/>
<organism evidence="1 2">
    <name type="scientific">Mesorhizobium denitrificans</name>
    <dbReference type="NCBI Taxonomy" id="2294114"/>
    <lineage>
        <taxon>Bacteria</taxon>
        <taxon>Pseudomonadati</taxon>
        <taxon>Pseudomonadota</taxon>
        <taxon>Alphaproteobacteria</taxon>
        <taxon>Hyphomicrobiales</taxon>
        <taxon>Phyllobacteriaceae</taxon>
        <taxon>Mesorhizobium</taxon>
    </lineage>
</organism>
<sequence length="338" mass="35290">MSDPVLLEVTRGDFVESRHRGAIAIYDFDGKPVVEIGDVDRLLFPRSAVKSMQALPLIETGAADALGFQDADLAMACASHVGEPAHVERAAAMLAKLGLDESALECGTHWPSDHASEIALARAGGAPNQLHNNCSGKHSGFLGVCVHCGMDHHGYVGFGHPFQQMIRETMQDVTGIAHDSENAAVDGCAIPTYAVPLRSLALGFSRMGGGKGLSADRAAAAKRLMNAAMHNPFYVSGTDKADTLMMQAAPGRIFVKGGAEGVFCGVIPERGLAIAVKCNDGAGRGADAIGANIVAQLFADEPDVATRIEPVALPPIRNRNGAIVGGIRPADILAELQI</sequence>
<dbReference type="PANTHER" id="PTHR42110:SF1">
    <property type="entry name" value="L-ASPARAGINASE, PUTATIVE (AFU_ORTHOLOGUE AFUA_3G11890)-RELATED"/>
    <property type="match status" value="1"/>
</dbReference>
<dbReference type="RefSeq" id="WP_116622560.1">
    <property type="nucleotide sequence ID" value="NZ_QURN01000003.1"/>
</dbReference>
<dbReference type="PANTHER" id="PTHR42110">
    <property type="entry name" value="L-ASPARAGINASE, PUTATIVE (AFU_ORTHOLOGUE AFUA_3G11890)-RELATED"/>
    <property type="match status" value="1"/>
</dbReference>
<keyword evidence="2" id="KW-1185">Reference proteome</keyword>
<evidence type="ECO:0000313" key="1">
    <source>
        <dbReference type="EMBL" id="RFC68792.1"/>
    </source>
</evidence>
<protein>
    <submittedName>
        <fullName evidence="1">Asparaginase</fullName>
    </submittedName>
</protein>
<dbReference type="InterPro" id="IPR010349">
    <property type="entry name" value="Asparaginase_II"/>
</dbReference>
<comment type="caution">
    <text evidence="1">The sequence shown here is derived from an EMBL/GenBank/DDBJ whole genome shotgun (WGS) entry which is preliminary data.</text>
</comment>
<reference evidence="2" key="1">
    <citation type="submission" date="2018-08" db="EMBL/GenBank/DDBJ databases">
        <authorList>
            <person name="Im W.T."/>
        </authorList>
    </citation>
    <scope>NUCLEOTIDE SEQUENCE [LARGE SCALE GENOMIC DNA]</scope>
    <source>
        <strain evidence="2">LA-28</strain>
    </source>
</reference>
<dbReference type="Pfam" id="PF06089">
    <property type="entry name" value="Asparaginase_II"/>
    <property type="match status" value="1"/>
</dbReference>
<evidence type="ECO:0000313" key="2">
    <source>
        <dbReference type="Proteomes" id="UP000262379"/>
    </source>
</evidence>
<gene>
    <name evidence="1" type="ORF">DY251_03920</name>
</gene>
<dbReference type="Proteomes" id="UP000262379">
    <property type="component" value="Unassembled WGS sequence"/>
</dbReference>
<proteinExistence type="predicted"/>